<feature type="region of interest" description="Disordered" evidence="2">
    <location>
        <begin position="69"/>
        <end position="133"/>
    </location>
</feature>
<accession>A0A397G5T9</accession>
<dbReference type="PROSITE" id="PS50297">
    <property type="entry name" value="ANK_REP_REGION"/>
    <property type="match status" value="1"/>
</dbReference>
<evidence type="ECO:0000313" key="4">
    <source>
        <dbReference type="Proteomes" id="UP000215305"/>
    </source>
</evidence>
<feature type="compositionally biased region" description="Basic and acidic residues" evidence="2">
    <location>
        <begin position="123"/>
        <end position="132"/>
    </location>
</feature>
<gene>
    <name evidence="3" type="ORF">CDV56_101959</name>
</gene>
<dbReference type="Proteomes" id="UP000215305">
    <property type="component" value="Unassembled WGS sequence"/>
</dbReference>
<dbReference type="AlphaFoldDB" id="A0A397G5T9"/>
<dbReference type="Gene3D" id="1.25.40.20">
    <property type="entry name" value="Ankyrin repeat-containing domain"/>
    <property type="match status" value="1"/>
</dbReference>
<dbReference type="STRING" id="41047.A0A397G5T9"/>
<feature type="region of interest" description="Disordered" evidence="2">
    <location>
        <begin position="335"/>
        <end position="354"/>
    </location>
</feature>
<protein>
    <submittedName>
        <fullName evidence="3">Uncharacterized protein</fullName>
    </submittedName>
</protein>
<dbReference type="InterPro" id="IPR036770">
    <property type="entry name" value="Ankyrin_rpt-contain_sf"/>
</dbReference>
<comment type="caution">
    <text evidence="3">The sequence shown here is derived from an EMBL/GenBank/DDBJ whole genome shotgun (WGS) entry which is preliminary data.</text>
</comment>
<proteinExistence type="predicted"/>
<dbReference type="VEuPathDB" id="FungiDB:CDV56_101959"/>
<dbReference type="GeneID" id="38123933"/>
<evidence type="ECO:0000256" key="2">
    <source>
        <dbReference type="SAM" id="MobiDB-lite"/>
    </source>
</evidence>
<feature type="region of interest" description="Disordered" evidence="2">
    <location>
        <begin position="410"/>
        <end position="456"/>
    </location>
</feature>
<reference evidence="3" key="1">
    <citation type="submission" date="2018-08" db="EMBL/GenBank/DDBJ databases">
        <title>Draft genome sequence of azole-resistant Aspergillus thermomutatus (Neosartorya pseudofischeri) strain HMR AF 39, isolated from a human nasal aspirate.</title>
        <authorList>
            <person name="Parent-Michaud M."/>
            <person name="Dufresne P.J."/>
            <person name="Fournier E."/>
            <person name="Martineau C."/>
            <person name="Moreira S."/>
            <person name="Perkins V."/>
            <person name="De Repentigny L."/>
            <person name="Dufresne S.F."/>
        </authorList>
    </citation>
    <scope>NUCLEOTIDE SEQUENCE [LARGE SCALE GENOMIC DNA]</scope>
    <source>
        <strain evidence="3">HMR AF 39</strain>
    </source>
</reference>
<evidence type="ECO:0000313" key="3">
    <source>
        <dbReference type="EMBL" id="RHZ44726.1"/>
    </source>
</evidence>
<dbReference type="PANTHER" id="PTHR10039">
    <property type="entry name" value="AMELOGENIN"/>
    <property type="match status" value="1"/>
</dbReference>
<dbReference type="PROSITE" id="PS50088">
    <property type="entry name" value="ANK_REPEAT"/>
    <property type="match status" value="1"/>
</dbReference>
<dbReference type="EMBL" id="NKHU02000315">
    <property type="protein sequence ID" value="RHZ44726.1"/>
    <property type="molecule type" value="Genomic_DNA"/>
</dbReference>
<keyword evidence="1" id="KW-0040">ANK repeat</keyword>
<name>A0A397G5T9_ASPTH</name>
<dbReference type="RefSeq" id="XP_026610461.1">
    <property type="nucleotide sequence ID" value="XM_026755578.1"/>
</dbReference>
<dbReference type="PANTHER" id="PTHR10039:SF15">
    <property type="entry name" value="NACHT DOMAIN-CONTAINING PROTEIN"/>
    <property type="match status" value="1"/>
</dbReference>
<feature type="compositionally biased region" description="Polar residues" evidence="2">
    <location>
        <begin position="101"/>
        <end position="110"/>
    </location>
</feature>
<dbReference type="OrthoDB" id="1577640at2759"/>
<organism evidence="3 4">
    <name type="scientific">Aspergillus thermomutatus</name>
    <name type="common">Neosartorya pseudofischeri</name>
    <dbReference type="NCBI Taxonomy" id="41047"/>
    <lineage>
        <taxon>Eukaryota</taxon>
        <taxon>Fungi</taxon>
        <taxon>Dikarya</taxon>
        <taxon>Ascomycota</taxon>
        <taxon>Pezizomycotina</taxon>
        <taxon>Eurotiomycetes</taxon>
        <taxon>Eurotiomycetidae</taxon>
        <taxon>Eurotiales</taxon>
        <taxon>Aspergillaceae</taxon>
        <taxon>Aspergillus</taxon>
        <taxon>Aspergillus subgen. Fumigati</taxon>
    </lineage>
</organism>
<dbReference type="Pfam" id="PF12796">
    <property type="entry name" value="Ank_2"/>
    <property type="match status" value="1"/>
</dbReference>
<dbReference type="SUPFAM" id="SSF48403">
    <property type="entry name" value="Ankyrin repeat"/>
    <property type="match status" value="1"/>
</dbReference>
<dbReference type="InterPro" id="IPR002110">
    <property type="entry name" value="Ankyrin_rpt"/>
</dbReference>
<keyword evidence="4" id="KW-1185">Reference proteome</keyword>
<evidence type="ECO:0000256" key="1">
    <source>
        <dbReference type="PROSITE-ProRule" id="PRU00023"/>
    </source>
</evidence>
<feature type="compositionally biased region" description="Basic and acidic residues" evidence="2">
    <location>
        <begin position="445"/>
        <end position="456"/>
    </location>
</feature>
<sequence>MLSNNVDSSDPIQEIRDELIALLERFVHLIASHAAIDLQETPKFQTILHELCEARPDVARAIVGTIQERNKPVPPEQQVNASTAPLKRKWKLDQDPPYRPSKSTRISRSSAYLAKSSPTADCRGLETERPIMEDDEALPTVTMASEDMPLMETPTSRGPENTLPDAEPMPPAGKTLDAGQIEKKSFPQPKVYQEKVLVSAESSSSSCQLPTDSSMEASPVRDLIVEAARTLYHNSANTRTASQRLYTNEFFVLEMGSSRQRHVTILNMLEYMGAWEWYDGQVQLAQRTISTKKGQPVDRRGAAIHVLNEMQTTRRSVEDQGRWISGVGTVALNQSEAGHELPGSPVSLAESDQRQRRKLISMQLSRGQKLSTKLTKNLGFGILFSKKSWEYTKMSMRRLDDLINSIQADPGSRMKISSDEQKKKGTSGAHTSKMDVDSKSQSGRSPEKEEQNCLPLDKEAVDSDIQSWVTTQLAQRHDFTKKSLSQDLIKEIQGRVGDGADGMFRWAFCQLDSLARCSHEAAMEEALASLPQTLNETYQRMIANIPAELQNDAIRLLQFLVHSKRPVKLAEAKEVIATQIKTKARGFSVKRRLFYETDVLKYCPGLLTVVQATNKELHLAHFSVKEYLGEMNGFSNATASVSITKTCLTYLTDINGSHKELEENFPMARYAAEAWTGHAALAQASSDIVAAIVKFLMEEATFQRWLHLFQADVSWKSNSGSPPGSRLYYACFAGLAQPARTIIHNGADVNAKGGRYGNALQAASIEGHQEVVRLLLDKGADINTQGGEYGTALQRDFIGPLSGDLRMTGSFKNGKLGSSSFGIQKTYQEYLGGSMHTWRHQLRDQDSI</sequence>
<feature type="repeat" description="ANK" evidence="1">
    <location>
        <begin position="755"/>
        <end position="787"/>
    </location>
</feature>